<name>A0A7I4Y504_HAECO</name>
<protein>
    <submittedName>
        <fullName evidence="3">DDE_Tnp_1_7 domain-containing protein</fullName>
    </submittedName>
</protein>
<dbReference type="Pfam" id="PF13843">
    <property type="entry name" value="DDE_Tnp_1_7"/>
    <property type="match status" value="1"/>
</dbReference>
<dbReference type="OMA" id="NTCKFIV"/>
<evidence type="ECO:0000313" key="2">
    <source>
        <dbReference type="Proteomes" id="UP000025227"/>
    </source>
</evidence>
<sequence>MTLLTSLTDYKIQPTLNMLSEEFAAVYSPGKNVCIDESMIPFQGRDIFRQYTRVKRHKLGITVYKLCCAGGYTGKFIVYARQQRDRTCPSSQQAVLVLVSPYLNEGRTVPADNFYTILRLLNC</sequence>
<dbReference type="InterPro" id="IPR029526">
    <property type="entry name" value="PGBD"/>
</dbReference>
<dbReference type="PANTHER" id="PTHR46599">
    <property type="entry name" value="PIGGYBAC TRANSPOSABLE ELEMENT-DERIVED PROTEIN 4"/>
    <property type="match status" value="1"/>
</dbReference>
<dbReference type="WBParaSite" id="HCON_00049310-00001">
    <property type="protein sequence ID" value="HCON_00049310-00001"/>
    <property type="gene ID" value="HCON_00049310"/>
</dbReference>
<evidence type="ECO:0000313" key="3">
    <source>
        <dbReference type="WBParaSite" id="HCON_00049310-00001"/>
    </source>
</evidence>
<accession>A0A7I4Y504</accession>
<reference evidence="3" key="1">
    <citation type="submission" date="2020-12" db="UniProtKB">
        <authorList>
            <consortium name="WormBaseParasite"/>
        </authorList>
    </citation>
    <scope>IDENTIFICATION</scope>
    <source>
        <strain evidence="3">MHco3</strain>
    </source>
</reference>
<proteinExistence type="predicted"/>
<keyword evidence="2" id="KW-1185">Reference proteome</keyword>
<dbReference type="Proteomes" id="UP000025227">
    <property type="component" value="Unplaced"/>
</dbReference>
<feature type="domain" description="PiggyBac transposable element-derived protein" evidence="1">
    <location>
        <begin position="10"/>
        <end position="121"/>
    </location>
</feature>
<dbReference type="PANTHER" id="PTHR46599:SF3">
    <property type="entry name" value="PIGGYBAC TRANSPOSABLE ELEMENT-DERIVED PROTEIN 4"/>
    <property type="match status" value="1"/>
</dbReference>
<dbReference type="OrthoDB" id="5810550at2759"/>
<evidence type="ECO:0000259" key="1">
    <source>
        <dbReference type="Pfam" id="PF13843"/>
    </source>
</evidence>
<dbReference type="AlphaFoldDB" id="A0A7I4Y504"/>
<organism evidence="2 3">
    <name type="scientific">Haemonchus contortus</name>
    <name type="common">Barber pole worm</name>
    <dbReference type="NCBI Taxonomy" id="6289"/>
    <lineage>
        <taxon>Eukaryota</taxon>
        <taxon>Metazoa</taxon>
        <taxon>Ecdysozoa</taxon>
        <taxon>Nematoda</taxon>
        <taxon>Chromadorea</taxon>
        <taxon>Rhabditida</taxon>
        <taxon>Rhabditina</taxon>
        <taxon>Rhabditomorpha</taxon>
        <taxon>Strongyloidea</taxon>
        <taxon>Trichostrongylidae</taxon>
        <taxon>Haemonchus</taxon>
    </lineage>
</organism>